<dbReference type="Proteomes" id="UP000018936">
    <property type="component" value="Unassembled WGS sequence"/>
</dbReference>
<dbReference type="AlphaFoldDB" id="V8NP69"/>
<feature type="compositionally biased region" description="Low complexity" evidence="1">
    <location>
        <begin position="206"/>
        <end position="215"/>
    </location>
</feature>
<feature type="non-terminal residue" evidence="2">
    <location>
        <position position="1"/>
    </location>
</feature>
<name>V8NP69_OPHHA</name>
<protein>
    <submittedName>
        <fullName evidence="2">Uncharacterized protein</fullName>
    </submittedName>
</protein>
<keyword evidence="3" id="KW-1185">Reference proteome</keyword>
<gene>
    <name evidence="2" type="ORF">L345_10178</name>
</gene>
<feature type="region of interest" description="Disordered" evidence="1">
    <location>
        <begin position="205"/>
        <end position="264"/>
    </location>
</feature>
<sequence>MLTSPSLLSFRARRRPAWCWPPARTKYRGEDRRRRNHWIKALCSGALVAQWLEGARKFDPDQLKVDSAFCPSEVGQMRTQIVGGQDGDSVIYRLERAAKHRPRLLGEQEADSVNCLERAGKHWEAGYKSKGYCYFLFTLIKLEGRGGGFERKPKPSKEMAIQERDGQNLPNVPRMPLEGLLALVAPQSSFKQKGVNVMHNEATFWSPSSSSSSSSLEHPKKRKHLFSSTEGREEERGEIEKEGRHGKERRKVREKEGKGEKGRK</sequence>
<evidence type="ECO:0000256" key="1">
    <source>
        <dbReference type="SAM" id="MobiDB-lite"/>
    </source>
</evidence>
<feature type="region of interest" description="Disordered" evidence="1">
    <location>
        <begin position="147"/>
        <end position="173"/>
    </location>
</feature>
<organism evidence="2 3">
    <name type="scientific">Ophiophagus hannah</name>
    <name type="common">King cobra</name>
    <name type="synonym">Naja hannah</name>
    <dbReference type="NCBI Taxonomy" id="8665"/>
    <lineage>
        <taxon>Eukaryota</taxon>
        <taxon>Metazoa</taxon>
        <taxon>Chordata</taxon>
        <taxon>Craniata</taxon>
        <taxon>Vertebrata</taxon>
        <taxon>Euteleostomi</taxon>
        <taxon>Lepidosauria</taxon>
        <taxon>Squamata</taxon>
        <taxon>Bifurcata</taxon>
        <taxon>Unidentata</taxon>
        <taxon>Episquamata</taxon>
        <taxon>Toxicofera</taxon>
        <taxon>Serpentes</taxon>
        <taxon>Colubroidea</taxon>
        <taxon>Elapidae</taxon>
        <taxon>Elapinae</taxon>
        <taxon>Ophiophagus</taxon>
    </lineage>
</organism>
<feature type="compositionally biased region" description="Basic and acidic residues" evidence="1">
    <location>
        <begin position="147"/>
        <end position="166"/>
    </location>
</feature>
<dbReference type="EMBL" id="AZIM01002424">
    <property type="protein sequence ID" value="ETE64064.1"/>
    <property type="molecule type" value="Genomic_DNA"/>
</dbReference>
<evidence type="ECO:0000313" key="2">
    <source>
        <dbReference type="EMBL" id="ETE64064.1"/>
    </source>
</evidence>
<accession>V8NP69</accession>
<feature type="compositionally biased region" description="Basic and acidic residues" evidence="1">
    <location>
        <begin position="230"/>
        <end position="264"/>
    </location>
</feature>
<evidence type="ECO:0000313" key="3">
    <source>
        <dbReference type="Proteomes" id="UP000018936"/>
    </source>
</evidence>
<proteinExistence type="predicted"/>
<reference evidence="2 3" key="1">
    <citation type="journal article" date="2013" name="Proc. Natl. Acad. Sci. U.S.A.">
        <title>The king cobra genome reveals dynamic gene evolution and adaptation in the snake venom system.</title>
        <authorList>
            <person name="Vonk F.J."/>
            <person name="Casewell N.R."/>
            <person name="Henkel C.V."/>
            <person name="Heimberg A.M."/>
            <person name="Jansen H.J."/>
            <person name="McCleary R.J."/>
            <person name="Kerkkamp H.M."/>
            <person name="Vos R.A."/>
            <person name="Guerreiro I."/>
            <person name="Calvete J.J."/>
            <person name="Wuster W."/>
            <person name="Woods A.E."/>
            <person name="Logan J.M."/>
            <person name="Harrison R.A."/>
            <person name="Castoe T.A."/>
            <person name="de Koning A.P."/>
            <person name="Pollock D.D."/>
            <person name="Yandell M."/>
            <person name="Calderon D."/>
            <person name="Renjifo C."/>
            <person name="Currier R.B."/>
            <person name="Salgado D."/>
            <person name="Pla D."/>
            <person name="Sanz L."/>
            <person name="Hyder A.S."/>
            <person name="Ribeiro J.M."/>
            <person name="Arntzen J.W."/>
            <person name="van den Thillart G.E."/>
            <person name="Boetzer M."/>
            <person name="Pirovano W."/>
            <person name="Dirks R.P."/>
            <person name="Spaink H.P."/>
            <person name="Duboule D."/>
            <person name="McGlinn E."/>
            <person name="Kini R.M."/>
            <person name="Richardson M.K."/>
        </authorList>
    </citation>
    <scope>NUCLEOTIDE SEQUENCE</scope>
    <source>
        <tissue evidence="2">Blood</tissue>
    </source>
</reference>
<comment type="caution">
    <text evidence="2">The sequence shown here is derived from an EMBL/GenBank/DDBJ whole genome shotgun (WGS) entry which is preliminary data.</text>
</comment>